<dbReference type="InterPro" id="IPR025516">
    <property type="entry name" value="DUF4404"/>
</dbReference>
<sequence>MPKDDLIKALHIVHQELEEAENLDTSDVERLRATMKEIQSVIDEQADGPTTLSKQVTDSARSFEESHPVLTNTLGRIADMLQQMGI</sequence>
<protein>
    <recommendedName>
        <fullName evidence="3">DUF4404 domain-containing protein</fullName>
    </recommendedName>
</protein>
<evidence type="ECO:0008006" key="3">
    <source>
        <dbReference type="Google" id="ProtNLM"/>
    </source>
</evidence>
<dbReference type="Pfam" id="PF14357">
    <property type="entry name" value="DUF4404"/>
    <property type="match status" value="1"/>
</dbReference>
<dbReference type="RefSeq" id="WP_146397879.1">
    <property type="nucleotide sequence ID" value="NZ_SJPJ01000001.1"/>
</dbReference>
<reference evidence="1 2" key="1">
    <citation type="submission" date="2019-02" db="EMBL/GenBank/DDBJ databases">
        <title>Deep-cultivation of Planctomycetes and their phenomic and genomic characterization uncovers novel biology.</title>
        <authorList>
            <person name="Wiegand S."/>
            <person name="Jogler M."/>
            <person name="Boedeker C."/>
            <person name="Pinto D."/>
            <person name="Vollmers J."/>
            <person name="Rivas-Marin E."/>
            <person name="Kohn T."/>
            <person name="Peeters S.H."/>
            <person name="Heuer A."/>
            <person name="Rast P."/>
            <person name="Oberbeckmann S."/>
            <person name="Bunk B."/>
            <person name="Jeske O."/>
            <person name="Meyerdierks A."/>
            <person name="Storesund J.E."/>
            <person name="Kallscheuer N."/>
            <person name="Luecker S."/>
            <person name="Lage O.M."/>
            <person name="Pohl T."/>
            <person name="Merkel B.J."/>
            <person name="Hornburger P."/>
            <person name="Mueller R.-W."/>
            <person name="Bruemmer F."/>
            <person name="Labrenz M."/>
            <person name="Spormann A.M."/>
            <person name="Op Den Camp H."/>
            <person name="Overmann J."/>
            <person name="Amann R."/>
            <person name="Jetten M.S.M."/>
            <person name="Mascher T."/>
            <person name="Medema M.H."/>
            <person name="Devos D.P."/>
            <person name="Kaster A.-K."/>
            <person name="Ovreas L."/>
            <person name="Rohde M."/>
            <person name="Galperin M.Y."/>
            <person name="Jogler C."/>
        </authorList>
    </citation>
    <scope>NUCLEOTIDE SEQUENCE [LARGE SCALE GENOMIC DNA]</scope>
    <source>
        <strain evidence="1 2">CA13</strain>
    </source>
</reference>
<dbReference type="Proteomes" id="UP000315010">
    <property type="component" value="Unassembled WGS sequence"/>
</dbReference>
<dbReference type="EMBL" id="SJPJ01000001">
    <property type="protein sequence ID" value="TWT81769.1"/>
    <property type="molecule type" value="Genomic_DNA"/>
</dbReference>
<keyword evidence="2" id="KW-1185">Reference proteome</keyword>
<comment type="caution">
    <text evidence="1">The sequence shown here is derived from an EMBL/GenBank/DDBJ whole genome shotgun (WGS) entry which is preliminary data.</text>
</comment>
<proteinExistence type="predicted"/>
<dbReference type="OrthoDB" id="281328at2"/>
<name>A0A5C5Z308_9BACT</name>
<dbReference type="AlphaFoldDB" id="A0A5C5Z308"/>
<evidence type="ECO:0000313" key="1">
    <source>
        <dbReference type="EMBL" id="TWT81769.1"/>
    </source>
</evidence>
<organism evidence="1 2">
    <name type="scientific">Novipirellula herctigrandis</name>
    <dbReference type="NCBI Taxonomy" id="2527986"/>
    <lineage>
        <taxon>Bacteria</taxon>
        <taxon>Pseudomonadati</taxon>
        <taxon>Planctomycetota</taxon>
        <taxon>Planctomycetia</taxon>
        <taxon>Pirellulales</taxon>
        <taxon>Pirellulaceae</taxon>
        <taxon>Novipirellula</taxon>
    </lineage>
</organism>
<accession>A0A5C5Z308</accession>
<evidence type="ECO:0000313" key="2">
    <source>
        <dbReference type="Proteomes" id="UP000315010"/>
    </source>
</evidence>
<gene>
    <name evidence="1" type="ORF">CA13_32220</name>
</gene>